<organism evidence="3 5">
    <name type="scientific">Xanthobacter flavus</name>
    <dbReference type="NCBI Taxonomy" id="281"/>
    <lineage>
        <taxon>Bacteria</taxon>
        <taxon>Pseudomonadati</taxon>
        <taxon>Pseudomonadota</taxon>
        <taxon>Alphaproteobacteria</taxon>
        <taxon>Hyphomicrobiales</taxon>
        <taxon>Xanthobacteraceae</taxon>
        <taxon>Xanthobacter</taxon>
    </lineage>
</organism>
<dbReference type="AlphaFoldDB" id="A0A9W6CTF7"/>
<dbReference type="PROSITE" id="PS50088">
    <property type="entry name" value="ANK_REPEAT"/>
    <property type="match status" value="3"/>
</dbReference>
<dbReference type="SMART" id="SM00248">
    <property type="entry name" value="ANK"/>
    <property type="match status" value="3"/>
</dbReference>
<dbReference type="Gene3D" id="3.40.250.10">
    <property type="entry name" value="Rhodanese-like domain"/>
    <property type="match status" value="1"/>
</dbReference>
<name>A0A9W6CTF7_XANFL</name>
<dbReference type="RefSeq" id="WP_281809685.1">
    <property type="nucleotide sequence ID" value="NZ_BSDO01000009.1"/>
</dbReference>
<dbReference type="EC" id="2.8.1.1" evidence="4"/>
<dbReference type="Pfam" id="PF00581">
    <property type="entry name" value="Rhodanese"/>
    <property type="match status" value="1"/>
</dbReference>
<feature type="repeat" description="ANK" evidence="1">
    <location>
        <begin position="202"/>
        <end position="228"/>
    </location>
</feature>
<feature type="repeat" description="ANK" evidence="1">
    <location>
        <begin position="169"/>
        <end position="201"/>
    </location>
</feature>
<dbReference type="GO" id="GO:0004792">
    <property type="term" value="F:thiosulfate-cyanide sulfurtransferase activity"/>
    <property type="evidence" value="ECO:0007669"/>
    <property type="project" value="UniProtKB-EC"/>
</dbReference>
<gene>
    <name evidence="4" type="ORF">GGQ86_004491</name>
    <name evidence="3" type="ORF">XFLAVUS301_46560</name>
</gene>
<reference evidence="3" key="1">
    <citation type="submission" date="2022-12" db="EMBL/GenBank/DDBJ databases">
        <title>Reference genome sequencing for broad-spectrum identification of bacterial and archaeal isolates by mass spectrometry.</title>
        <authorList>
            <person name="Sekiguchi Y."/>
            <person name="Tourlousse D.M."/>
        </authorList>
    </citation>
    <scope>NUCLEOTIDE SEQUENCE</scope>
    <source>
        <strain evidence="3">301</strain>
    </source>
</reference>
<evidence type="ECO:0000313" key="3">
    <source>
        <dbReference type="EMBL" id="GLI24982.1"/>
    </source>
</evidence>
<dbReference type="GO" id="GO:0016784">
    <property type="term" value="F:3-mercaptopyruvate sulfurtransferase activity"/>
    <property type="evidence" value="ECO:0007669"/>
    <property type="project" value="UniProtKB-EC"/>
</dbReference>
<dbReference type="InterPro" id="IPR001763">
    <property type="entry name" value="Rhodanese-like_dom"/>
</dbReference>
<keyword evidence="6" id="KW-1185">Reference proteome</keyword>
<reference evidence="4 6" key="2">
    <citation type="submission" date="2023-07" db="EMBL/GenBank/DDBJ databases">
        <title>Genomic Encyclopedia of Type Strains, Phase IV (KMG-IV): sequencing the most valuable type-strain genomes for metagenomic binning, comparative biology and taxonomic classification.</title>
        <authorList>
            <person name="Goeker M."/>
        </authorList>
    </citation>
    <scope>NUCLEOTIDE SEQUENCE [LARGE SCALE GENOMIC DNA]</scope>
    <source>
        <strain evidence="4 6">DSM 338</strain>
    </source>
</reference>
<evidence type="ECO:0000313" key="6">
    <source>
        <dbReference type="Proteomes" id="UP001245370"/>
    </source>
</evidence>
<dbReference type="PANTHER" id="PTHR24183:SF1">
    <property type="entry name" value="FIBRONECTIN TYPE 3 AND ANKYRIN REPEAT DOMAINS PROTEIN 1"/>
    <property type="match status" value="1"/>
</dbReference>
<dbReference type="SMART" id="SM00450">
    <property type="entry name" value="RHOD"/>
    <property type="match status" value="1"/>
</dbReference>
<dbReference type="Proteomes" id="UP001245370">
    <property type="component" value="Unassembled WGS sequence"/>
</dbReference>
<dbReference type="CDD" id="cd01444">
    <property type="entry name" value="GlpE_ST"/>
    <property type="match status" value="1"/>
</dbReference>
<protein>
    <submittedName>
        <fullName evidence="4">Thiosulfate/3-mercaptopyruvate sulfurtransferase</fullName>
        <ecNumber evidence="4">2.8.1.1</ecNumber>
        <ecNumber evidence="4">2.8.1.2</ecNumber>
    </submittedName>
</protein>
<evidence type="ECO:0000256" key="1">
    <source>
        <dbReference type="PROSITE-ProRule" id="PRU00023"/>
    </source>
</evidence>
<dbReference type="Gene3D" id="1.25.40.20">
    <property type="entry name" value="Ankyrin repeat-containing domain"/>
    <property type="match status" value="1"/>
</dbReference>
<evidence type="ECO:0000313" key="4">
    <source>
        <dbReference type="EMBL" id="MDR6335993.1"/>
    </source>
</evidence>
<dbReference type="SUPFAM" id="SSF48403">
    <property type="entry name" value="Ankyrin repeat"/>
    <property type="match status" value="1"/>
</dbReference>
<dbReference type="InterPro" id="IPR002110">
    <property type="entry name" value="Ankyrin_rpt"/>
</dbReference>
<dbReference type="InterPro" id="IPR036770">
    <property type="entry name" value="Ankyrin_rpt-contain_sf"/>
</dbReference>
<dbReference type="GO" id="GO:0005737">
    <property type="term" value="C:cytoplasm"/>
    <property type="evidence" value="ECO:0007669"/>
    <property type="project" value="InterPro"/>
</dbReference>
<dbReference type="InterPro" id="IPR036873">
    <property type="entry name" value="Rhodanese-like_dom_sf"/>
</dbReference>
<dbReference type="PANTHER" id="PTHR24183">
    <property type="entry name" value="FIBRONECTIN TYPE 3 AND ANKYRIN REPEAT DOMAINS PROTEIN 1"/>
    <property type="match status" value="1"/>
</dbReference>
<dbReference type="PROSITE" id="PS50206">
    <property type="entry name" value="RHODANESE_3"/>
    <property type="match status" value="1"/>
</dbReference>
<keyword evidence="4" id="KW-0808">Transferase</keyword>
<keyword evidence="1" id="KW-0040">ANK repeat</keyword>
<proteinExistence type="predicted"/>
<dbReference type="EMBL" id="JAVDPY010000010">
    <property type="protein sequence ID" value="MDR6335993.1"/>
    <property type="molecule type" value="Genomic_DNA"/>
</dbReference>
<dbReference type="Pfam" id="PF00023">
    <property type="entry name" value="Ank"/>
    <property type="match status" value="1"/>
</dbReference>
<feature type="domain" description="Rhodanese" evidence="2">
    <location>
        <begin position="20"/>
        <end position="108"/>
    </location>
</feature>
<dbReference type="EC" id="2.8.1.2" evidence="4"/>
<dbReference type="Pfam" id="PF12796">
    <property type="entry name" value="Ank_2"/>
    <property type="match status" value="1"/>
</dbReference>
<feature type="repeat" description="ANK" evidence="1">
    <location>
        <begin position="136"/>
        <end position="168"/>
    </location>
</feature>
<comment type="caution">
    <text evidence="3">The sequence shown here is derived from an EMBL/GenBank/DDBJ whole genome shotgun (WGS) entry which is preliminary data.</text>
</comment>
<dbReference type="SUPFAM" id="SSF52821">
    <property type="entry name" value="Rhodanese/Cell cycle control phosphatase"/>
    <property type="match status" value="1"/>
</dbReference>
<dbReference type="GeneID" id="95765424"/>
<sequence>MRQRTPFRRIGVEEAVAIVGTGKALLLDVRDANSYAAGHVEGARNMAFGNLGDIIGTTPKAQPVVIYCYHGNASQEYAQALSDFGFSDVTSVDGGYEAWFNHAQAQKPAAALDPALSAWIASRGFPPDGLNATAENGMTPLMKACAEGLGETVAALIAAGAALDIRNADGNTALWIACVGDHLDIIDALVDAGIAIDSANDNGATALMYAASAGKAGVVERLLARGADPRPETLDGFSALDLASTIECLTLLRRATKEVKVATPA</sequence>
<dbReference type="EMBL" id="BSDO01000009">
    <property type="protein sequence ID" value="GLI24982.1"/>
    <property type="molecule type" value="Genomic_DNA"/>
</dbReference>
<evidence type="ECO:0000313" key="5">
    <source>
        <dbReference type="Proteomes" id="UP001144397"/>
    </source>
</evidence>
<evidence type="ECO:0000259" key="2">
    <source>
        <dbReference type="PROSITE" id="PS50206"/>
    </source>
</evidence>
<dbReference type="PROSITE" id="PS50297">
    <property type="entry name" value="ANK_REP_REGION"/>
    <property type="match status" value="3"/>
</dbReference>
<dbReference type="Proteomes" id="UP001144397">
    <property type="component" value="Unassembled WGS sequence"/>
</dbReference>
<accession>A0A9W6CTF7</accession>
<dbReference type="InterPro" id="IPR023695">
    <property type="entry name" value="Thiosulf_sulfurTrfase"/>
</dbReference>